<keyword evidence="4" id="KW-0963">Cytoplasm</keyword>
<keyword evidence="6 9" id="KW-0508">mRNA splicing</keyword>
<feature type="region of interest" description="Disordered" evidence="10">
    <location>
        <begin position="29"/>
        <end position="66"/>
    </location>
</feature>
<evidence type="ECO:0000256" key="2">
    <source>
        <dbReference type="ARBA" id="ARBA00004514"/>
    </source>
</evidence>
<dbReference type="PANTHER" id="PTHR12777">
    <property type="entry name" value="SMALL NUCLEAR RIBONUCLEOPROTEIN SM D2"/>
    <property type="match status" value="1"/>
</dbReference>
<organism evidence="11">
    <name type="scientific">Timema californicum</name>
    <name type="common">California timema</name>
    <name type="synonym">Walking stick</name>
    <dbReference type="NCBI Taxonomy" id="61474"/>
    <lineage>
        <taxon>Eukaryota</taxon>
        <taxon>Metazoa</taxon>
        <taxon>Ecdysozoa</taxon>
        <taxon>Arthropoda</taxon>
        <taxon>Hexapoda</taxon>
        <taxon>Insecta</taxon>
        <taxon>Pterygota</taxon>
        <taxon>Neoptera</taxon>
        <taxon>Polyneoptera</taxon>
        <taxon>Phasmatodea</taxon>
        <taxon>Timematodea</taxon>
        <taxon>Timematoidea</taxon>
        <taxon>Timematidae</taxon>
        <taxon>Timema</taxon>
    </lineage>
</organism>
<dbReference type="AlphaFoldDB" id="A0A7R9J374"/>
<reference evidence="11" key="1">
    <citation type="submission" date="2020-11" db="EMBL/GenBank/DDBJ databases">
        <authorList>
            <person name="Tran Van P."/>
        </authorList>
    </citation>
    <scope>NUCLEOTIDE SEQUENCE</scope>
</reference>
<keyword evidence="5 9" id="KW-0507">mRNA processing</keyword>
<dbReference type="InterPro" id="IPR027248">
    <property type="entry name" value="Sm_D2"/>
</dbReference>
<dbReference type="EMBL" id="OE180659">
    <property type="protein sequence ID" value="CAD7571716.1"/>
    <property type="molecule type" value="Genomic_DNA"/>
</dbReference>
<name>A0A7R9J374_TIMCA</name>
<accession>A0A7R9J374</accession>
<evidence type="ECO:0000256" key="3">
    <source>
        <dbReference type="ARBA" id="ARBA00008146"/>
    </source>
</evidence>
<evidence type="ECO:0000256" key="1">
    <source>
        <dbReference type="ARBA" id="ARBA00004123"/>
    </source>
</evidence>
<proteinExistence type="inferred from homology"/>
<evidence type="ECO:0000256" key="9">
    <source>
        <dbReference type="RuleBase" id="RU365051"/>
    </source>
</evidence>
<evidence type="ECO:0000256" key="8">
    <source>
        <dbReference type="ARBA" id="ARBA00023274"/>
    </source>
</evidence>
<dbReference type="GO" id="GO:0030532">
    <property type="term" value="C:small nuclear ribonucleoprotein complex"/>
    <property type="evidence" value="ECO:0007669"/>
    <property type="project" value="InterPro"/>
</dbReference>
<dbReference type="GO" id="GO:0005829">
    <property type="term" value="C:cytosol"/>
    <property type="evidence" value="ECO:0007669"/>
    <property type="project" value="UniProtKB-SubCell"/>
</dbReference>
<sequence>MWLLVAFLGTAESLRDKAMKYYSECQAEKAQASASKPSLSSFGSKGSSMGSMGSFRIDECPKDEETKAKPVNKDRFISKMFLRGDSVIIVVKNPLAAAIPGTK</sequence>
<evidence type="ECO:0000256" key="5">
    <source>
        <dbReference type="ARBA" id="ARBA00022664"/>
    </source>
</evidence>
<evidence type="ECO:0000256" key="7">
    <source>
        <dbReference type="ARBA" id="ARBA00023242"/>
    </source>
</evidence>
<comment type="similarity">
    <text evidence="3 9">Belongs to the snRNP core protein family.</text>
</comment>
<dbReference type="GO" id="GO:0006397">
    <property type="term" value="P:mRNA processing"/>
    <property type="evidence" value="ECO:0007669"/>
    <property type="project" value="UniProtKB-KW"/>
</dbReference>
<feature type="compositionally biased region" description="Low complexity" evidence="10">
    <location>
        <begin position="32"/>
        <end position="55"/>
    </location>
</feature>
<gene>
    <name evidence="11" type="ORF">TCMB3V08_LOCUS4382</name>
</gene>
<keyword evidence="7 9" id="KW-0539">Nucleus</keyword>
<dbReference type="Gene3D" id="2.30.30.100">
    <property type="match status" value="1"/>
</dbReference>
<evidence type="ECO:0000256" key="10">
    <source>
        <dbReference type="SAM" id="MobiDB-lite"/>
    </source>
</evidence>
<keyword evidence="8 9" id="KW-0687">Ribonucleoprotein</keyword>
<evidence type="ECO:0000256" key="4">
    <source>
        <dbReference type="ARBA" id="ARBA00022490"/>
    </source>
</evidence>
<comment type="subcellular location">
    <subcellularLocation>
        <location evidence="2">Cytoplasm</location>
        <location evidence="2">Cytosol</location>
    </subcellularLocation>
    <subcellularLocation>
        <location evidence="1 9">Nucleus</location>
    </subcellularLocation>
</comment>
<dbReference type="GO" id="GO:0008380">
    <property type="term" value="P:RNA splicing"/>
    <property type="evidence" value="ECO:0007669"/>
    <property type="project" value="UniProtKB-KW"/>
</dbReference>
<evidence type="ECO:0000313" key="11">
    <source>
        <dbReference type="EMBL" id="CAD7571716.1"/>
    </source>
</evidence>
<evidence type="ECO:0000256" key="6">
    <source>
        <dbReference type="ARBA" id="ARBA00023187"/>
    </source>
</evidence>
<feature type="compositionally biased region" description="Basic and acidic residues" evidence="10">
    <location>
        <begin position="56"/>
        <end position="66"/>
    </location>
</feature>
<protein>
    <recommendedName>
        <fullName evidence="9">Small nuclear ribonucleoprotein Sm D2</fullName>
        <shortName evidence="9">Sm-D2</shortName>
    </recommendedName>
    <alternativeName>
        <fullName evidence="9">snRNP core protein D2</fullName>
    </alternativeName>
</protein>